<gene>
    <name evidence="3" type="ORF">J07HQW1_00418</name>
</gene>
<feature type="region of interest" description="Disordered" evidence="2">
    <location>
        <begin position="1103"/>
        <end position="1131"/>
    </location>
</feature>
<name>U1PA33_9EURY</name>
<feature type="compositionally biased region" description="Low complexity" evidence="2">
    <location>
        <begin position="155"/>
        <end position="205"/>
    </location>
</feature>
<dbReference type="PANTHER" id="PTHR13037">
    <property type="entry name" value="FORMIN"/>
    <property type="match status" value="1"/>
</dbReference>
<evidence type="ECO:0000313" key="4">
    <source>
        <dbReference type="Proteomes" id="UP000030649"/>
    </source>
</evidence>
<dbReference type="STRING" id="1238424.J07HQW1_00418"/>
<dbReference type="EMBL" id="KE356560">
    <property type="protein sequence ID" value="ERG90397.1"/>
    <property type="molecule type" value="Genomic_DNA"/>
</dbReference>
<feature type="compositionally biased region" description="Pro residues" evidence="2">
    <location>
        <begin position="206"/>
        <end position="220"/>
    </location>
</feature>
<accession>U1PA33</accession>
<evidence type="ECO:0000256" key="1">
    <source>
        <dbReference type="ARBA" id="ARBA00022581"/>
    </source>
</evidence>
<feature type="region of interest" description="Disordered" evidence="2">
    <location>
        <begin position="138"/>
        <end position="318"/>
    </location>
</feature>
<feature type="compositionally biased region" description="Polar residues" evidence="2">
    <location>
        <begin position="1119"/>
        <end position="1131"/>
    </location>
</feature>
<evidence type="ECO:0000256" key="2">
    <source>
        <dbReference type="SAM" id="MobiDB-lite"/>
    </source>
</evidence>
<keyword evidence="1" id="KW-0945">Host-virus interaction</keyword>
<feature type="compositionally biased region" description="Basic and acidic residues" evidence="2">
    <location>
        <begin position="1106"/>
        <end position="1118"/>
    </location>
</feature>
<protein>
    <submittedName>
        <fullName evidence="3">Uncharacterized protein</fullName>
    </submittedName>
</protein>
<proteinExistence type="predicted"/>
<dbReference type="NCBIfam" id="NF045517">
    <property type="entry name" value="halo_surf_dom"/>
    <property type="match status" value="1"/>
</dbReference>
<dbReference type="PANTHER" id="PTHR13037:SF24">
    <property type="entry name" value="POLYCOMB PROTEIN PCL-RELATED"/>
    <property type="match status" value="1"/>
</dbReference>
<feature type="compositionally biased region" description="Pro residues" evidence="2">
    <location>
        <begin position="264"/>
        <end position="276"/>
    </location>
</feature>
<dbReference type="HOGENOM" id="CLU_007389_0_0_2"/>
<feature type="compositionally biased region" description="Low complexity" evidence="2">
    <location>
        <begin position="235"/>
        <end position="263"/>
    </location>
</feature>
<feature type="non-terminal residue" evidence="3">
    <location>
        <position position="1131"/>
    </location>
</feature>
<organism evidence="3 4">
    <name type="scientific">Haloquadratum walsbyi J07HQW1</name>
    <dbReference type="NCBI Taxonomy" id="1238424"/>
    <lineage>
        <taxon>Archaea</taxon>
        <taxon>Methanobacteriati</taxon>
        <taxon>Methanobacteriota</taxon>
        <taxon>Stenosarchaea group</taxon>
        <taxon>Halobacteria</taxon>
        <taxon>Halobacteriales</taxon>
        <taxon>Haloferacaceae</taxon>
        <taxon>Haloquadratum</taxon>
    </lineage>
</organism>
<dbReference type="Proteomes" id="UP000030649">
    <property type="component" value="Unassembled WGS sequence"/>
</dbReference>
<reference evidence="3 4" key="1">
    <citation type="journal article" date="2013" name="PLoS ONE">
        <title>Assembly-driven community genomics of a hypersaline microbial ecosystem.</title>
        <authorList>
            <person name="Podell S."/>
            <person name="Ugalde J.A."/>
            <person name="Narasingarao P."/>
            <person name="Banfield J.F."/>
            <person name="Heidelberg K.B."/>
            <person name="Allen E.E."/>
        </authorList>
    </citation>
    <scope>NUCLEOTIDE SEQUENCE [LARGE SCALE GENOMIC DNA]</scope>
    <source>
        <strain evidence="4">J07HQW1</strain>
    </source>
</reference>
<dbReference type="AlphaFoldDB" id="U1PA33"/>
<evidence type="ECO:0000313" key="3">
    <source>
        <dbReference type="EMBL" id="ERG90397.1"/>
    </source>
</evidence>
<sequence length="1131" mass="118813">MNYSVNIASDTEKSIFEEKALESGITQYTTDHPVSERNEDTIINNADLTFEYNGLGSNSIKSVQKNQNNTVTVSFEGETSFLDDLKYNRGETVSLSHTSGTTFTGTIDISQTDALGTLNAGDGDTVTVRYYDANAQEHRTDTASFSAQHSPTPTPTATATSTPTLTPTPTPTATATATASPTPTATVTPTSTATPIPTVTATPTPTSTPTPSPTPTPTPTPTSTVTPTPTPTATPVPTTTPSATTTPMPTSTSTPMSTSTSTPTPTPTPTSTPPPATSTGDDGGSGDTDTDGDATGGATSGGTATPAPKTPQAPAPRLNAGVATGIHADDIDQLPSDIRSIIELPMNAPIVSARNGDPLVFGVDLAVRINGRNVTETARLLQNGAETGQILLATSARLKPTDEILVELAAVQTTTTGETLDASVHNVRLIEQTISTANERTEILESAKSQPVAILTGVLGSGEITQTITVVGDTGVTIEEVQTGEGSQLAVFEPSRYESGQYTLRSNRGDETTLIVQSLELAVTLNETETVAILTQGLNGRVTAAVDTPREITLTLTDESETPLVNITTEIDSNGVGSFAFEPTALVDLRPGAYTVVGKDTETGVQTSSNVINLQRSTETTAAFTQSVYTDTRGNIVSIPIRVGANETATIEVRNTIESGSGSDGDADTTRATAVVHDRNGDGIIIPRINTYAANQQALGVDTAGSVFTIDDGMGVKIGDTNASRSDDSIDVVLNEDTSISDTVNKTETDAESNAVFSSGQYELTVWNHTHATGNPSDRATLQLNPPAIERFQLYTVPAGTQTRTLAEIYNAIETNRMTSVETVAHGDTIVYELVASGLSGRLGGTETSRANAFRTLLSDPDDDAFRLSVVMHTDAKLSRENSTLDIRSDEHTWVVTDIANETYYLGMQVPSPIDQHPVSVRNTTESNGSVLASEHPKKELLATFSLRHQTTASNSTVQQIRTEVLPGQVQIDSGFSVLPAPQQLITGTATVAPGTQISIHLRSNNSRSAFNQTVSATVGSTHTWETLINASSMTLDTSFILQSVDTRPGIETIEGYAIGRVRSDAQSVETPDETIINTETRTGGGGGGGGRIARVISRLLGDNTDATKEQAESDETTHSQSGTNRTTNET</sequence>